<dbReference type="Proteomes" id="UP001241605">
    <property type="component" value="Chromosome"/>
</dbReference>
<evidence type="ECO:0000313" key="2">
    <source>
        <dbReference type="EMBL" id="WGW04538.1"/>
    </source>
</evidence>
<dbReference type="Pfam" id="PF13148">
    <property type="entry name" value="DUF3987"/>
    <property type="match status" value="1"/>
</dbReference>
<gene>
    <name evidence="2" type="ORF">QF118_03015</name>
</gene>
<proteinExistence type="predicted"/>
<name>A0ABY8QKK3_9RHOB</name>
<sequence>MNAPEPIPFTPEGPQPLVREIAAGAAYPVQNLGPLRTAVEAVQSMTQAPVAIPAASALAVASLAVQGFADVETLGGTRPVSLYALTIARSGERKSSCDGPLMAGLREHEREQNRAQGDALASWQNAHALWKGERDRILTEARKAKGERKTAARADLEALGKEPAAPPSGDRTATEPTFEGLTRLYTTGQPSLGIFSDEGGQFLGGHAMNSDNRQKTLAALNDLWQGNPIRRTRAGDGHATLFGRRLAVHLMAQPIVARAFMADRMAGETGFLPRFLICEPPSTIGTRLHRNSNGDLEAIEAFRTRMRAILDTPMPMDDATRELSPRVLPLASEARALLIRFADATEAAQAPGGDLAHVTGYASKAAEQAARIAGVLTLWGDLFSPVVTVDAMADGIALAHFYMSEAVRLADAATVSQDIDRAENLRKWLLESWPHPDVMVRDVVRLGPNPLRESPKARAALALLERHGWLTPLEPGTVVRGAARAEAWRIWRDTD</sequence>
<reference evidence="2 3" key="1">
    <citation type="submission" date="2023-05" db="EMBL/GenBank/DDBJ databases">
        <title>YMD87, complete Genome.</title>
        <authorList>
            <person name="Zhang J."/>
            <person name="Xu X."/>
        </authorList>
    </citation>
    <scope>NUCLEOTIDE SEQUENCE [LARGE SCALE GENOMIC DNA]</scope>
    <source>
        <strain evidence="2 3">YMD87</strain>
    </source>
</reference>
<dbReference type="EMBL" id="CP124616">
    <property type="protein sequence ID" value="WGW04538.1"/>
    <property type="molecule type" value="Genomic_DNA"/>
</dbReference>
<keyword evidence="3" id="KW-1185">Reference proteome</keyword>
<accession>A0ABY8QKK3</accession>
<dbReference type="InterPro" id="IPR025048">
    <property type="entry name" value="DUF3987"/>
</dbReference>
<evidence type="ECO:0000256" key="1">
    <source>
        <dbReference type="SAM" id="MobiDB-lite"/>
    </source>
</evidence>
<feature type="compositionally biased region" description="Basic and acidic residues" evidence="1">
    <location>
        <begin position="143"/>
        <end position="160"/>
    </location>
</feature>
<evidence type="ECO:0000313" key="3">
    <source>
        <dbReference type="Proteomes" id="UP001241605"/>
    </source>
</evidence>
<organism evidence="2 3">
    <name type="scientific">Tropicibacter oceani</name>
    <dbReference type="NCBI Taxonomy" id="3058420"/>
    <lineage>
        <taxon>Bacteria</taxon>
        <taxon>Pseudomonadati</taxon>
        <taxon>Pseudomonadota</taxon>
        <taxon>Alphaproteobacteria</taxon>
        <taxon>Rhodobacterales</taxon>
        <taxon>Roseobacteraceae</taxon>
        <taxon>Tropicibacter</taxon>
    </lineage>
</organism>
<protein>
    <submittedName>
        <fullName evidence="2">YfjI family protein</fullName>
    </submittedName>
</protein>
<feature type="region of interest" description="Disordered" evidence="1">
    <location>
        <begin position="143"/>
        <end position="174"/>
    </location>
</feature>
<dbReference type="RefSeq" id="WP_282301173.1">
    <property type="nucleotide sequence ID" value="NZ_CP124616.1"/>
</dbReference>